<feature type="region of interest" description="Disordered" evidence="9">
    <location>
        <begin position="1996"/>
        <end position="2016"/>
    </location>
</feature>
<feature type="domain" description="C2H2-type" evidence="10">
    <location>
        <begin position="1668"/>
        <end position="1690"/>
    </location>
</feature>
<keyword evidence="6" id="KW-0238">DNA-binding</keyword>
<evidence type="ECO:0000313" key="11">
    <source>
        <dbReference type="EMBL" id="CAG9106315.1"/>
    </source>
</evidence>
<dbReference type="PROSITE" id="PS00028">
    <property type="entry name" value="ZINC_FINGER_C2H2_1"/>
    <property type="match status" value="43"/>
</dbReference>
<evidence type="ECO:0000256" key="4">
    <source>
        <dbReference type="ARBA" id="ARBA00022771"/>
    </source>
</evidence>
<dbReference type="GO" id="GO:0003677">
    <property type="term" value="F:DNA binding"/>
    <property type="evidence" value="ECO:0007669"/>
    <property type="project" value="UniProtKB-KW"/>
</dbReference>
<feature type="domain" description="C2H2-type" evidence="10">
    <location>
        <begin position="1392"/>
        <end position="1419"/>
    </location>
</feature>
<feature type="compositionally biased region" description="Basic and acidic residues" evidence="9">
    <location>
        <begin position="2003"/>
        <end position="2016"/>
    </location>
</feature>
<feature type="domain" description="C2H2-type" evidence="10">
    <location>
        <begin position="574"/>
        <end position="602"/>
    </location>
</feature>
<feature type="domain" description="C2H2-type" evidence="10">
    <location>
        <begin position="1547"/>
        <end position="1575"/>
    </location>
</feature>
<evidence type="ECO:0000256" key="2">
    <source>
        <dbReference type="ARBA" id="ARBA00022723"/>
    </source>
</evidence>
<feature type="domain" description="C2H2-type" evidence="10">
    <location>
        <begin position="302"/>
        <end position="339"/>
    </location>
</feature>
<dbReference type="Proteomes" id="UP000653454">
    <property type="component" value="Unassembled WGS sequence"/>
</dbReference>
<feature type="domain" description="C2H2-type" evidence="10">
    <location>
        <begin position="1420"/>
        <end position="1447"/>
    </location>
</feature>
<proteinExistence type="predicted"/>
<dbReference type="FunFam" id="3.30.160.60:FF:000446">
    <property type="entry name" value="Zinc finger protein"/>
    <property type="match status" value="2"/>
</dbReference>
<feature type="domain" description="C2H2-type" evidence="10">
    <location>
        <begin position="788"/>
        <end position="819"/>
    </location>
</feature>
<keyword evidence="3" id="KW-0677">Repeat</keyword>
<gene>
    <name evidence="11" type="ORF">PLXY2_LOCUS3651</name>
</gene>
<feature type="domain" description="C2H2-type" evidence="10">
    <location>
        <begin position="2187"/>
        <end position="2215"/>
    </location>
</feature>
<sequence length="2368" mass="277278">MDINKAFCKLHEYLKIDITDLKCKICSADMDNVNNLMEHLSQEHSIKIHFDVPYGVFPYKEISNGEWLCVYCDKIFSEFLLLNRHIVDHFKNFTCDKCGSSFVTENTLRNHNRVVKCFKTNYKARESSVSNSRNNAHIILKCSTAYPFRIWQKNFSCIFCRVQSIDPNGLRHHMNTRHANYDITKAFYKRLGNDFIKIDITNLQCKLCLEMIPDLECLVDHLREAHQQPLTSDGQHGVLPFFLKEGIHYKCAICPNEFADFDSLSKHTLVHFQNFVCDTCGEGFITESSLLAHTKIPHENKFKCNRCVAAFATAEERSAHFKANHPTNLYTCTHCKDKPRFPSWNTRRHHLIEVHNYVPGSGSYECTTCQKSFKSRSAKYNHMERTHRVKKDLEVKYTCGKLKETECSEKNTSESNELLKPKRKRNRIVCAKTLNRLKFMANATSVLRCWSVCPFKWKQNIFWCAYCEESFPEVTRLRSHSQICSKRHSAKDIFAKYREKNPLRIDVTESTCRECKAPFSNIEDMKDHLKSLFKSLMEHMNKHYPLYVCSVCGKAFMTSQRLNTHSSLHRTGAFPCADCGRVFTTNKARQSHKAQTHNSNPRYKCRYCKIRFSSFDERNAHMSEKHNEKAVTYKCQHCDLTFSTNGRRFSHTRSAHFPRQRSFKCDFCDAQVQTRYELQKHMVIHDGERNFKCSECPEKFFGQVALNNHYRTHKDFKCPLCDTSFPVKRKPEETETKTSASGQLLKAKGKRAYEMSARTRTQLKLMANASSVLRCWSVCPFRWLLNTYRCGYCEESFTEFSRLRRHIHICSKSHSTKDIYSKFREKGRPIKIDISEGQCRECKAPFSDVADMKDHVIRHGYEYDENYSEGVVPFELNKDKWRCVICHEVFSFFSKLNTHMNSHYPHFICSVCGKCFITASRLRAHGYTHDTGPFPCQECGRTFTTLAARESHKAQVHCKTPRYQCPYCKIRFTKYDDRNNHMSEKHNEKAVAYKCEHCDSTFSTTTKRFVHNRRQHCPLERSFKCDFCEWQFKTKYELGRHRTKHTGERPFRCSVCPKTFVRRTALAVHLRTHEDFKCGLCEARFTQKRKRGDTEPDTIVKTEPTDNTIDIEQLLSTKEKKGYQRSAKTQSRLTIKRNATSILQCWSIVPFRWKKNRFICAYCDENFTDCSVLRKHVSACATEHSTKDIYSKFKEMGLINVDITDASCRDCAAPFTDASDMKSHVQQHGYEFEANHPDGILPFSLNKESWRCVICHELFNNFLKLYEHMNVHYQHYICAICGKGFMTAPRLRKHSEVHISGSFSCNECGRAFTMRAARDWHKAQAHAKAPRYECPLCKVRFDGYYERMNHLNEAHREREVSYQCGHCEQAFKTSGKRAAHVKSAHFPPERVCQCPCCEWQFRTPYELKRHMIKHTGQRNFHCSVCAKSFPRRAALKTHLKTHEDLRCRWCGANFKQKTQFYSHLRSHHPELGDLITCSAITVAETVGRGRKLSENVSARTLRRRRRQNNELPEESEKRIAKTMMRRHAMAIVEYSTAWAFRWWRNAFFCSYCDDKFVDTTPLRHHVFNNHLDQKPTKRIFAKLTENNMLKIDVTDLRCKLCGQEVDGIDNLKQHIISDHNKPFNNEYSDGVLPFKLDDAKGFACQKCFVEFANFSKLNEHMNSHYQNYVCEACGKAFVSKSRFRTHVQSHEIGSFPCGECEEILNTRAARMCHKFRVHRKGMRYTCPRCPQIFTTYYARAKHLVGGHAQQKRVYACDGCERVFETSCKRAAHARSHRPVVSHECPHCQWKSGSKAQMTKHLMTHGGRAGRVKWKPRKKYGDRRDDAGIIIECTNVCPFRWRCGSFVCAYCTMTFGDFADMRSHVLDHPNRIEALRTAKSTDKIKVEASNLRCELCLESIKNFEELSCHLASAHNKLKAHLLTHDVSVNGDVKCTKCEEVFPNKLKRNRHILQAHPQANRYRCPYCKEVFKSYPNRLKHLKEAHGRKSEEIQIKLEVESETETTEPKLDTDRTEQRERRETYRNNITLILQSCTACPFKYRRGTYLCFYCDNTFLEPEKLREHTSTTHSDVQQTYRPRKYEPVKIDFVNTTCKLCGAYIENYDGLKVHLSLEHGKLLDCSHEDSVLPYKLTKDMFCCQVCGKRYEMFLSLHKHMNEHYERFICETCGKKFVTAHRMVNHARTHQRGCFPCKLCQDSFPTYSNLHAHIARVHKSNKRYKCPICDEKFTSYKHRLNHLRNVHGKKLAGFPCPSCPKVFDLCSQRTAHVRFRHLQERNHICSVCGMKFFTNYELQEHSVKHGGERIYQCDVCKKAYARLKTLREHMRIHNNDRRFVCLVCGHSFIQNCSLKHHMRVHHPAQFKDLFKLTENT</sequence>
<keyword evidence="2" id="KW-0479">Metal-binding</keyword>
<feature type="domain" description="C2H2-type" evidence="10">
    <location>
        <begin position="633"/>
        <end position="661"/>
    </location>
</feature>
<feature type="domain" description="C2H2-type" evidence="10">
    <location>
        <begin position="1362"/>
        <end position="1390"/>
    </location>
</feature>
<dbReference type="Gene3D" id="3.30.160.60">
    <property type="entry name" value="Classic Zinc Finger"/>
    <property type="match status" value="27"/>
</dbReference>
<dbReference type="PANTHER" id="PTHR24379">
    <property type="entry name" value="KRAB AND ZINC FINGER DOMAIN-CONTAINING"/>
    <property type="match status" value="1"/>
</dbReference>
<feature type="domain" description="C2H2-type" evidence="10">
    <location>
        <begin position="249"/>
        <end position="271"/>
    </location>
</feature>
<feature type="domain" description="C2H2-type" evidence="10">
    <location>
        <begin position="993"/>
        <end position="1016"/>
    </location>
</feature>
<feature type="domain" description="C2H2-type" evidence="10">
    <location>
        <begin position="2246"/>
        <end position="2274"/>
    </location>
</feature>
<reference evidence="11" key="1">
    <citation type="submission" date="2020-11" db="EMBL/GenBank/DDBJ databases">
        <authorList>
            <person name="Whiteford S."/>
        </authorList>
    </citation>
    <scope>NUCLEOTIDE SEQUENCE</scope>
</reference>
<accession>A0A8S4DRE4</accession>
<feature type="domain" description="C2H2-type" evidence="10">
    <location>
        <begin position="547"/>
        <end position="569"/>
    </location>
</feature>
<evidence type="ECO:0000256" key="7">
    <source>
        <dbReference type="ARBA" id="ARBA00023242"/>
    </source>
</evidence>
<feature type="domain" description="C2H2-type" evidence="10">
    <location>
        <begin position="2216"/>
        <end position="2244"/>
    </location>
</feature>
<comment type="subcellular location">
    <subcellularLocation>
        <location evidence="1">Nucleus</location>
    </subcellularLocation>
</comment>
<feature type="domain" description="C2H2-type" evidence="10">
    <location>
        <begin position="881"/>
        <end position="903"/>
    </location>
</feature>
<dbReference type="SUPFAM" id="SSF57667">
    <property type="entry name" value="beta-beta-alpha zinc fingers"/>
    <property type="match status" value="20"/>
</dbReference>
<feature type="domain" description="C2H2-type" evidence="10">
    <location>
        <begin position="1303"/>
        <end position="1331"/>
    </location>
</feature>
<feature type="domain" description="C2H2-type" evidence="10">
    <location>
        <begin position="93"/>
        <end position="124"/>
    </location>
</feature>
<dbReference type="Pfam" id="PF13912">
    <property type="entry name" value="zf-C2H2_6"/>
    <property type="match status" value="6"/>
</dbReference>
<comment type="caution">
    <text evidence="11">The sequence shown here is derived from an EMBL/GenBank/DDBJ whole genome shotgun (WGS) entry which is preliminary data.</text>
</comment>
<dbReference type="FunFam" id="3.30.160.60:FF:001465">
    <property type="entry name" value="Zinc finger protein 560"/>
    <property type="match status" value="1"/>
</dbReference>
<evidence type="ECO:0000259" key="10">
    <source>
        <dbReference type="PROSITE" id="PS50157"/>
    </source>
</evidence>
<keyword evidence="12" id="KW-1185">Reference proteome</keyword>
<dbReference type="PROSITE" id="PS50157">
    <property type="entry name" value="ZINC_FINGER_C2H2_2"/>
    <property type="match status" value="40"/>
</dbReference>
<feature type="domain" description="C2H2-type" evidence="10">
    <location>
        <begin position="2134"/>
        <end position="2156"/>
    </location>
</feature>
<evidence type="ECO:0000256" key="8">
    <source>
        <dbReference type="PROSITE-ProRule" id="PRU00042"/>
    </source>
</evidence>
<feature type="domain" description="C2H2-type" evidence="10">
    <location>
        <begin position="462"/>
        <end position="493"/>
    </location>
</feature>
<feature type="domain" description="C2H2-type" evidence="10">
    <location>
        <begin position="663"/>
        <end position="690"/>
    </location>
</feature>
<dbReference type="GO" id="GO:0005634">
    <property type="term" value="C:nucleus"/>
    <property type="evidence" value="ECO:0007669"/>
    <property type="project" value="UniProtKB-SubCell"/>
</dbReference>
<feature type="domain" description="C2H2-type" evidence="10">
    <location>
        <begin position="275"/>
        <end position="303"/>
    </location>
</feature>
<dbReference type="GO" id="GO:0000122">
    <property type="term" value="P:negative regulation of transcription by RNA polymerase II"/>
    <property type="evidence" value="ECO:0007669"/>
    <property type="project" value="UniProtKB-ARBA"/>
</dbReference>
<dbReference type="EMBL" id="CAJHNJ030000009">
    <property type="protein sequence ID" value="CAG9106315.1"/>
    <property type="molecule type" value="Genomic_DNA"/>
</dbReference>
<evidence type="ECO:0000256" key="6">
    <source>
        <dbReference type="ARBA" id="ARBA00023125"/>
    </source>
</evidence>
<feature type="domain" description="C2H2-type" evidence="10">
    <location>
        <begin position="2160"/>
        <end position="2182"/>
    </location>
</feature>
<feature type="domain" description="C2H2-type" evidence="10">
    <location>
        <begin position="2275"/>
        <end position="2302"/>
    </location>
</feature>
<dbReference type="GO" id="GO:0008270">
    <property type="term" value="F:zinc ion binding"/>
    <property type="evidence" value="ECO:0007669"/>
    <property type="project" value="UniProtKB-KW"/>
</dbReference>
<evidence type="ECO:0000256" key="5">
    <source>
        <dbReference type="ARBA" id="ARBA00022833"/>
    </source>
</evidence>
<dbReference type="SMART" id="SM00355">
    <property type="entry name" value="ZnF_C2H2"/>
    <property type="match status" value="59"/>
</dbReference>
<feature type="domain" description="C2H2-type" evidence="10">
    <location>
        <begin position="1724"/>
        <end position="1752"/>
    </location>
</feature>
<keyword evidence="7" id="KW-0539">Nucleus</keyword>
<dbReference type="FunFam" id="3.30.160.60:FF:000065">
    <property type="entry name" value="B-cell CLL/lymphoma 6, member B"/>
    <property type="match status" value="1"/>
</dbReference>
<feature type="domain" description="C2H2-type" evidence="10">
    <location>
        <begin position="1960"/>
        <end position="1988"/>
    </location>
</feature>
<feature type="domain" description="C2H2-type" evidence="10">
    <location>
        <begin position="1276"/>
        <end position="1298"/>
    </location>
</feature>
<feature type="domain" description="C2H2-type" evidence="10">
    <location>
        <begin position="2331"/>
        <end position="2353"/>
    </location>
</feature>
<feature type="domain" description="C2H2-type" evidence="10">
    <location>
        <begin position="691"/>
        <end position="718"/>
    </location>
</feature>
<feature type="domain" description="C2H2-type" evidence="10">
    <location>
        <begin position="1445"/>
        <end position="1472"/>
    </location>
</feature>
<dbReference type="PANTHER" id="PTHR24379:SF127">
    <property type="entry name" value="BLOODY FINGERS-RELATED"/>
    <property type="match status" value="1"/>
</dbReference>
<feature type="domain" description="C2H2-type" evidence="10">
    <location>
        <begin position="1023"/>
        <end position="1050"/>
    </location>
</feature>
<evidence type="ECO:0000313" key="12">
    <source>
        <dbReference type="Proteomes" id="UP000653454"/>
    </source>
</evidence>
<dbReference type="Pfam" id="PF00096">
    <property type="entry name" value="zf-C2H2"/>
    <property type="match status" value="6"/>
</dbReference>
<name>A0A8S4DRE4_PLUXY</name>
<dbReference type="InterPro" id="IPR036236">
    <property type="entry name" value="Znf_C2H2_sf"/>
</dbReference>
<keyword evidence="5" id="KW-0862">Zinc</keyword>
<feature type="domain" description="C2H2-type" evidence="10">
    <location>
        <begin position="1754"/>
        <end position="1776"/>
    </location>
</feature>
<feature type="domain" description="C2H2-type" evidence="10">
    <location>
        <begin position="1642"/>
        <end position="1664"/>
    </location>
</feature>
<feature type="domain" description="C2H2-type" evidence="10">
    <location>
        <begin position="1158"/>
        <end position="1189"/>
    </location>
</feature>
<protein>
    <submittedName>
        <fullName evidence="11">(diamondback moth) hypothetical protein</fullName>
    </submittedName>
</protein>
<evidence type="ECO:0000256" key="3">
    <source>
        <dbReference type="ARBA" id="ARBA00022737"/>
    </source>
</evidence>
<feature type="domain" description="C2H2-type" evidence="10">
    <location>
        <begin position="934"/>
        <end position="957"/>
    </location>
</feature>
<organism evidence="11 12">
    <name type="scientific">Plutella xylostella</name>
    <name type="common">Diamondback moth</name>
    <name type="synonym">Plutella maculipennis</name>
    <dbReference type="NCBI Taxonomy" id="51655"/>
    <lineage>
        <taxon>Eukaryota</taxon>
        <taxon>Metazoa</taxon>
        <taxon>Ecdysozoa</taxon>
        <taxon>Arthropoda</taxon>
        <taxon>Hexapoda</taxon>
        <taxon>Insecta</taxon>
        <taxon>Pterygota</taxon>
        <taxon>Neoptera</taxon>
        <taxon>Endopterygota</taxon>
        <taxon>Lepidoptera</taxon>
        <taxon>Glossata</taxon>
        <taxon>Ditrysia</taxon>
        <taxon>Yponomeutoidea</taxon>
        <taxon>Plutellidae</taxon>
        <taxon>Plutella</taxon>
    </lineage>
</organism>
<keyword evidence="4 8" id="KW-0863">Zinc-finger</keyword>
<feature type="domain" description="C2H2-type" evidence="10">
    <location>
        <begin position="2044"/>
        <end position="2072"/>
    </location>
</feature>
<feature type="domain" description="C2H2-type" evidence="10">
    <location>
        <begin position="907"/>
        <end position="929"/>
    </location>
</feature>
<feature type="domain" description="C2H2-type" evidence="10">
    <location>
        <begin position="364"/>
        <end position="392"/>
    </location>
</feature>
<evidence type="ECO:0000256" key="1">
    <source>
        <dbReference type="ARBA" id="ARBA00004123"/>
    </source>
</evidence>
<feature type="domain" description="C2H2-type" evidence="10">
    <location>
        <begin position="2303"/>
        <end position="2330"/>
    </location>
</feature>
<feature type="domain" description="C2H2-type" evidence="10">
    <location>
        <begin position="1051"/>
        <end position="1078"/>
    </location>
</feature>
<evidence type="ECO:0000256" key="9">
    <source>
        <dbReference type="SAM" id="MobiDB-lite"/>
    </source>
</evidence>
<dbReference type="InterPro" id="IPR013087">
    <property type="entry name" value="Znf_C2H2_type"/>
</dbReference>